<dbReference type="InterPro" id="IPR000835">
    <property type="entry name" value="HTH_MarR-typ"/>
</dbReference>
<organism evidence="5 6">
    <name type="scientific">Lactiplantibacillus dongliensis</name>
    <dbReference type="NCBI Taxonomy" id="2559919"/>
    <lineage>
        <taxon>Bacteria</taxon>
        <taxon>Bacillati</taxon>
        <taxon>Bacillota</taxon>
        <taxon>Bacilli</taxon>
        <taxon>Lactobacillales</taxon>
        <taxon>Lactobacillaceae</taxon>
        <taxon>Lactiplantibacillus</taxon>
    </lineage>
</organism>
<sequence>MTDDDLVSRQIVVLGRKIRHRRNLYSRNLDLTSEQADAIRFFADHPQQTIADFRTFEEITHQTARLIVHRLVQKGLITLQPSPTDGRAKLVHFTVAGLEKQAELEQHIWQTSATLFADFTPTEQRQLLTLLRRASDNLAKKGPEIF</sequence>
<evidence type="ECO:0000256" key="3">
    <source>
        <dbReference type="ARBA" id="ARBA00023163"/>
    </source>
</evidence>
<dbReference type="PANTHER" id="PTHR33164">
    <property type="entry name" value="TRANSCRIPTIONAL REGULATOR, MARR FAMILY"/>
    <property type="match status" value="1"/>
</dbReference>
<dbReference type="InterPro" id="IPR036390">
    <property type="entry name" value="WH_DNA-bd_sf"/>
</dbReference>
<dbReference type="SMART" id="SM00347">
    <property type="entry name" value="HTH_MARR"/>
    <property type="match status" value="1"/>
</dbReference>
<evidence type="ECO:0000256" key="2">
    <source>
        <dbReference type="ARBA" id="ARBA00023125"/>
    </source>
</evidence>
<proteinExistence type="predicted"/>
<dbReference type="InterPro" id="IPR039422">
    <property type="entry name" value="MarR/SlyA-like"/>
</dbReference>
<dbReference type="InterPro" id="IPR023187">
    <property type="entry name" value="Tscrpt_reg_MarR-type_CS"/>
</dbReference>
<accession>A0ABW1R584</accession>
<evidence type="ECO:0000256" key="1">
    <source>
        <dbReference type="ARBA" id="ARBA00023015"/>
    </source>
</evidence>
<name>A0ABW1R584_9LACO</name>
<dbReference type="Pfam" id="PF12802">
    <property type="entry name" value="MarR_2"/>
    <property type="match status" value="1"/>
</dbReference>
<keyword evidence="1" id="KW-0805">Transcription regulation</keyword>
<comment type="caution">
    <text evidence="5">The sequence shown here is derived from an EMBL/GenBank/DDBJ whole genome shotgun (WGS) entry which is preliminary data.</text>
</comment>
<feature type="domain" description="HTH marR-type" evidence="4">
    <location>
        <begin position="4"/>
        <end position="136"/>
    </location>
</feature>
<dbReference type="InterPro" id="IPR036388">
    <property type="entry name" value="WH-like_DNA-bd_sf"/>
</dbReference>
<dbReference type="RefSeq" id="WP_137639008.1">
    <property type="nucleotide sequence ID" value="NZ_BJDK01000001.1"/>
</dbReference>
<evidence type="ECO:0000313" key="6">
    <source>
        <dbReference type="Proteomes" id="UP001596253"/>
    </source>
</evidence>
<dbReference type="EMBL" id="JBHSSD010000009">
    <property type="protein sequence ID" value="MFC6163568.1"/>
    <property type="molecule type" value="Genomic_DNA"/>
</dbReference>
<dbReference type="Proteomes" id="UP001596253">
    <property type="component" value="Unassembled WGS sequence"/>
</dbReference>
<protein>
    <submittedName>
        <fullName evidence="5">MarR family winged helix-turn-helix transcriptional regulator</fullName>
    </submittedName>
</protein>
<dbReference type="PROSITE" id="PS01117">
    <property type="entry name" value="HTH_MARR_1"/>
    <property type="match status" value="1"/>
</dbReference>
<gene>
    <name evidence="5" type="ORF">ACFP3T_02640</name>
</gene>
<keyword evidence="3" id="KW-0804">Transcription</keyword>
<dbReference type="PANTHER" id="PTHR33164:SF57">
    <property type="entry name" value="MARR-FAMILY TRANSCRIPTIONAL REGULATOR"/>
    <property type="match status" value="1"/>
</dbReference>
<evidence type="ECO:0000259" key="4">
    <source>
        <dbReference type="PROSITE" id="PS50995"/>
    </source>
</evidence>
<dbReference type="PROSITE" id="PS50995">
    <property type="entry name" value="HTH_MARR_2"/>
    <property type="match status" value="1"/>
</dbReference>
<dbReference type="SUPFAM" id="SSF46785">
    <property type="entry name" value="Winged helix' DNA-binding domain"/>
    <property type="match status" value="1"/>
</dbReference>
<reference evidence="6" key="1">
    <citation type="journal article" date="2019" name="Int. J. Syst. Evol. Microbiol.">
        <title>The Global Catalogue of Microorganisms (GCM) 10K type strain sequencing project: providing services to taxonomists for standard genome sequencing and annotation.</title>
        <authorList>
            <consortium name="The Broad Institute Genomics Platform"/>
            <consortium name="The Broad Institute Genome Sequencing Center for Infectious Disease"/>
            <person name="Wu L."/>
            <person name="Ma J."/>
        </authorList>
    </citation>
    <scope>NUCLEOTIDE SEQUENCE [LARGE SCALE GENOMIC DNA]</scope>
    <source>
        <strain evidence="6">CCM 8932</strain>
    </source>
</reference>
<evidence type="ECO:0000313" key="5">
    <source>
        <dbReference type="EMBL" id="MFC6163568.1"/>
    </source>
</evidence>
<dbReference type="Gene3D" id="1.10.10.10">
    <property type="entry name" value="Winged helix-like DNA-binding domain superfamily/Winged helix DNA-binding domain"/>
    <property type="match status" value="1"/>
</dbReference>
<keyword evidence="2" id="KW-0238">DNA-binding</keyword>
<keyword evidence="6" id="KW-1185">Reference proteome</keyword>